<evidence type="ECO:0000256" key="1">
    <source>
        <dbReference type="ARBA" id="ARBA00004651"/>
    </source>
</evidence>
<keyword evidence="5 7" id="KW-1133">Transmembrane helix</keyword>
<evidence type="ECO:0000256" key="5">
    <source>
        <dbReference type="ARBA" id="ARBA00022989"/>
    </source>
</evidence>
<dbReference type="InterPro" id="IPR020846">
    <property type="entry name" value="MFS_dom"/>
</dbReference>
<feature type="transmembrane region" description="Helical" evidence="7">
    <location>
        <begin position="257"/>
        <end position="277"/>
    </location>
</feature>
<feature type="transmembrane region" description="Helical" evidence="7">
    <location>
        <begin position="374"/>
        <end position="393"/>
    </location>
</feature>
<dbReference type="GO" id="GO:0022857">
    <property type="term" value="F:transmembrane transporter activity"/>
    <property type="evidence" value="ECO:0007669"/>
    <property type="project" value="InterPro"/>
</dbReference>
<dbReference type="PANTHER" id="PTHR23513">
    <property type="entry name" value="INTEGRAL MEMBRANE EFFLUX PROTEIN-RELATED"/>
    <property type="match status" value="1"/>
</dbReference>
<dbReference type="SUPFAM" id="SSF103473">
    <property type="entry name" value="MFS general substrate transporter"/>
    <property type="match status" value="1"/>
</dbReference>
<protein>
    <submittedName>
        <fullName evidence="9">MFS transporter</fullName>
    </submittedName>
</protein>
<dbReference type="PROSITE" id="PS50850">
    <property type="entry name" value="MFS"/>
    <property type="match status" value="1"/>
</dbReference>
<feature type="transmembrane region" description="Helical" evidence="7">
    <location>
        <begin position="9"/>
        <end position="35"/>
    </location>
</feature>
<proteinExistence type="predicted"/>
<dbReference type="AlphaFoldDB" id="A0A917HJM4"/>
<feature type="transmembrane region" description="Helical" evidence="7">
    <location>
        <begin position="138"/>
        <end position="161"/>
    </location>
</feature>
<dbReference type="Proteomes" id="UP000622860">
    <property type="component" value="Unassembled WGS sequence"/>
</dbReference>
<keyword evidence="10" id="KW-1185">Reference proteome</keyword>
<evidence type="ECO:0000256" key="3">
    <source>
        <dbReference type="ARBA" id="ARBA00022475"/>
    </source>
</evidence>
<gene>
    <name evidence="9" type="ORF">GCM10011398_28970</name>
</gene>
<feature type="transmembrane region" description="Helical" evidence="7">
    <location>
        <begin position="73"/>
        <end position="93"/>
    </location>
</feature>
<keyword evidence="2" id="KW-0813">Transport</keyword>
<organism evidence="9 10">
    <name type="scientific">Virgibacillus oceani</name>
    <dbReference type="NCBI Taxonomy" id="1479511"/>
    <lineage>
        <taxon>Bacteria</taxon>
        <taxon>Bacillati</taxon>
        <taxon>Bacillota</taxon>
        <taxon>Bacilli</taxon>
        <taxon>Bacillales</taxon>
        <taxon>Bacillaceae</taxon>
        <taxon>Virgibacillus</taxon>
    </lineage>
</organism>
<comment type="caution">
    <text evidence="9">The sequence shown here is derived from an EMBL/GenBank/DDBJ whole genome shotgun (WGS) entry which is preliminary data.</text>
</comment>
<feature type="domain" description="Major facilitator superfamily (MFS) profile" evidence="8">
    <location>
        <begin position="214"/>
        <end position="426"/>
    </location>
</feature>
<dbReference type="CDD" id="cd06173">
    <property type="entry name" value="MFS_MefA_like"/>
    <property type="match status" value="1"/>
</dbReference>
<comment type="subcellular location">
    <subcellularLocation>
        <location evidence="1">Cell membrane</location>
        <topology evidence="1">Multi-pass membrane protein</topology>
    </subcellularLocation>
</comment>
<feature type="transmembrane region" description="Helical" evidence="7">
    <location>
        <begin position="345"/>
        <end position="368"/>
    </location>
</feature>
<dbReference type="Gene3D" id="1.20.1250.20">
    <property type="entry name" value="MFS general substrate transporter like domains"/>
    <property type="match status" value="1"/>
</dbReference>
<evidence type="ECO:0000256" key="6">
    <source>
        <dbReference type="ARBA" id="ARBA00023136"/>
    </source>
</evidence>
<evidence type="ECO:0000256" key="2">
    <source>
        <dbReference type="ARBA" id="ARBA00022448"/>
    </source>
</evidence>
<dbReference type="Pfam" id="PF07690">
    <property type="entry name" value="MFS_1"/>
    <property type="match status" value="1"/>
</dbReference>
<keyword evidence="3" id="KW-1003">Cell membrane</keyword>
<name>A0A917HJM4_9BACI</name>
<reference evidence="9" key="1">
    <citation type="journal article" date="2014" name="Int. J. Syst. Evol. Microbiol.">
        <title>Complete genome sequence of Corynebacterium casei LMG S-19264T (=DSM 44701T), isolated from a smear-ripened cheese.</title>
        <authorList>
            <consortium name="US DOE Joint Genome Institute (JGI-PGF)"/>
            <person name="Walter F."/>
            <person name="Albersmeier A."/>
            <person name="Kalinowski J."/>
            <person name="Ruckert C."/>
        </authorList>
    </citation>
    <scope>NUCLEOTIDE SEQUENCE</scope>
    <source>
        <strain evidence="9">CGMCC 1.12754</strain>
    </source>
</reference>
<sequence>MSILKNKNFFVLFIGRIITNIGDSIYYVAAMWLVYSLGGNAFYSGLAGFLTLLPSSLQFITGPFVDRWPIKRTLMITQILQAILILIIPAAYYFHVLTIQLVLIIMPIVSFIEQFAYPSQTKALPLILTKKELVKGNSYFSFAYQGIDLVFNAISGILVAFVGAITLYLMDSITFAIAAILFASLKIPASAEERITHKKGIIHAAGTYLTELKEGFSIVFGSLMATFLIGSIVANAAIGGMLAILPAFADNRGGSEIYGLYLAAISMGALIGALFASRMGRFRVGLFTICAFLIASILWIISSLLPWTYAAIILYGIAWIPVGGTNVIFAATIQTVVPNRLLGRVNSVSASMSTIAMPIGSLAGGYFATITNSTIIFAITGLGLSFVSLVWLIHPGLRNLPKAEALSPETFGLDFTDKQLNISEQN</sequence>
<accession>A0A917HJM4</accession>
<dbReference type="GO" id="GO:0005886">
    <property type="term" value="C:plasma membrane"/>
    <property type="evidence" value="ECO:0007669"/>
    <property type="project" value="UniProtKB-SubCell"/>
</dbReference>
<dbReference type="EMBL" id="BMFR01000013">
    <property type="protein sequence ID" value="GGG81687.1"/>
    <property type="molecule type" value="Genomic_DNA"/>
</dbReference>
<evidence type="ECO:0000313" key="9">
    <source>
        <dbReference type="EMBL" id="GGG81687.1"/>
    </source>
</evidence>
<dbReference type="RefSeq" id="WP_188456091.1">
    <property type="nucleotide sequence ID" value="NZ_BMFR01000013.1"/>
</dbReference>
<dbReference type="PANTHER" id="PTHR23513:SF6">
    <property type="entry name" value="MAJOR FACILITATOR SUPERFAMILY ASSOCIATED DOMAIN-CONTAINING PROTEIN"/>
    <property type="match status" value="1"/>
</dbReference>
<feature type="transmembrane region" description="Helical" evidence="7">
    <location>
        <begin position="284"/>
        <end position="301"/>
    </location>
</feature>
<evidence type="ECO:0000256" key="7">
    <source>
        <dbReference type="SAM" id="Phobius"/>
    </source>
</evidence>
<feature type="transmembrane region" description="Helical" evidence="7">
    <location>
        <begin position="41"/>
        <end position="61"/>
    </location>
</feature>
<keyword evidence="6 7" id="KW-0472">Membrane</keyword>
<evidence type="ECO:0000313" key="10">
    <source>
        <dbReference type="Proteomes" id="UP000622860"/>
    </source>
</evidence>
<feature type="transmembrane region" description="Helical" evidence="7">
    <location>
        <begin position="218"/>
        <end position="245"/>
    </location>
</feature>
<feature type="transmembrane region" description="Helical" evidence="7">
    <location>
        <begin position="307"/>
        <end position="333"/>
    </location>
</feature>
<keyword evidence="4 7" id="KW-0812">Transmembrane</keyword>
<dbReference type="InterPro" id="IPR036259">
    <property type="entry name" value="MFS_trans_sf"/>
</dbReference>
<evidence type="ECO:0000259" key="8">
    <source>
        <dbReference type="PROSITE" id="PS50850"/>
    </source>
</evidence>
<reference evidence="9" key="2">
    <citation type="submission" date="2020-09" db="EMBL/GenBank/DDBJ databases">
        <authorList>
            <person name="Sun Q."/>
            <person name="Zhou Y."/>
        </authorList>
    </citation>
    <scope>NUCLEOTIDE SEQUENCE</scope>
    <source>
        <strain evidence="9">CGMCC 1.12754</strain>
    </source>
</reference>
<dbReference type="InterPro" id="IPR011701">
    <property type="entry name" value="MFS"/>
</dbReference>
<evidence type="ECO:0000256" key="4">
    <source>
        <dbReference type="ARBA" id="ARBA00022692"/>
    </source>
</evidence>